<dbReference type="Pfam" id="PF23458">
    <property type="entry name" value="DUF7130"/>
    <property type="match status" value="1"/>
</dbReference>
<evidence type="ECO:0000259" key="1">
    <source>
        <dbReference type="Pfam" id="PF23458"/>
    </source>
</evidence>
<evidence type="ECO:0000313" key="3">
    <source>
        <dbReference type="Proteomes" id="UP001596328"/>
    </source>
</evidence>
<dbReference type="InterPro" id="IPR055554">
    <property type="entry name" value="DUF7130"/>
</dbReference>
<proteinExistence type="predicted"/>
<dbReference type="EMBL" id="JBHSWU010000392">
    <property type="protein sequence ID" value="MFC6725114.1"/>
    <property type="molecule type" value="Genomic_DNA"/>
</dbReference>
<comment type="caution">
    <text evidence="2">The sequence shown here is derived from an EMBL/GenBank/DDBJ whole genome shotgun (WGS) entry which is preliminary data.</text>
</comment>
<dbReference type="Proteomes" id="UP001596328">
    <property type="component" value="Unassembled WGS sequence"/>
</dbReference>
<name>A0ABD5S0A7_9EURY</name>
<dbReference type="SUPFAM" id="SSF57802">
    <property type="entry name" value="Rubredoxin-like"/>
    <property type="match status" value="1"/>
</dbReference>
<dbReference type="Gene3D" id="2.20.28.10">
    <property type="match status" value="1"/>
</dbReference>
<accession>A0ABD5S0A7</accession>
<protein>
    <recommendedName>
        <fullName evidence="1">DUF7130 domain-containing protein</fullName>
    </recommendedName>
</protein>
<reference evidence="2 3" key="1">
    <citation type="journal article" date="2019" name="Int. J. Syst. Evol. Microbiol.">
        <title>The Global Catalogue of Microorganisms (GCM) 10K type strain sequencing project: providing services to taxonomists for standard genome sequencing and annotation.</title>
        <authorList>
            <consortium name="The Broad Institute Genomics Platform"/>
            <consortium name="The Broad Institute Genome Sequencing Center for Infectious Disease"/>
            <person name="Wu L."/>
            <person name="Ma J."/>
        </authorList>
    </citation>
    <scope>NUCLEOTIDE SEQUENCE [LARGE SCALE GENOMIC DNA]</scope>
    <source>
        <strain evidence="2 3">NBRC 111368</strain>
    </source>
</reference>
<gene>
    <name evidence="2" type="ORF">ACFQE1_12165</name>
</gene>
<sequence length="104" mass="11658">MSTDDSAEDENRVTIGTTLYTEEGDPVGRVRGFDEDGFFVTTREGIASLSVEHERAGHEFGEAELMWRCTNCGEMGDLGDAHDIPEECPNCGVEKEQLYYWTED</sequence>
<feature type="domain" description="DUF7130" evidence="1">
    <location>
        <begin position="15"/>
        <end position="104"/>
    </location>
</feature>
<evidence type="ECO:0000313" key="2">
    <source>
        <dbReference type="EMBL" id="MFC6725114.1"/>
    </source>
</evidence>
<keyword evidence="3" id="KW-1185">Reference proteome</keyword>
<organism evidence="2 3">
    <name type="scientific">Halobium palmae</name>
    <dbReference type="NCBI Taxonomy" id="1776492"/>
    <lineage>
        <taxon>Archaea</taxon>
        <taxon>Methanobacteriati</taxon>
        <taxon>Methanobacteriota</taxon>
        <taxon>Stenosarchaea group</taxon>
        <taxon>Halobacteria</taxon>
        <taxon>Halobacteriales</taxon>
        <taxon>Haloferacaceae</taxon>
        <taxon>Halobium</taxon>
    </lineage>
</organism>
<dbReference type="AlphaFoldDB" id="A0ABD5S0A7"/>